<evidence type="ECO:0000313" key="7">
    <source>
        <dbReference type="EMBL" id="CAL0302292.1"/>
    </source>
</evidence>
<gene>
    <name evidence="7" type="ORF">LLUT_LOCUS3352</name>
</gene>
<reference evidence="7 8" key="1">
    <citation type="submission" date="2024-03" db="EMBL/GenBank/DDBJ databases">
        <authorList>
            <person name="Martinez-Hernandez J."/>
        </authorList>
    </citation>
    <scope>NUCLEOTIDE SEQUENCE [LARGE SCALE GENOMIC DNA]</scope>
</reference>
<evidence type="ECO:0000313" key="8">
    <source>
        <dbReference type="Proteomes" id="UP001497480"/>
    </source>
</evidence>
<keyword evidence="2" id="KW-0805">Transcription regulation</keyword>
<dbReference type="InterPro" id="IPR017884">
    <property type="entry name" value="SANT_dom"/>
</dbReference>
<keyword evidence="8" id="KW-1185">Reference proteome</keyword>
<feature type="region of interest" description="Disordered" evidence="5">
    <location>
        <begin position="668"/>
        <end position="693"/>
    </location>
</feature>
<sequence>MEYAPNSPPSSPDINNIVGEPQLSPRLGREYQVEVPSMIKEPERFQLRANPADLKVAHDNSLSFAIGLPISVMWIHIDVEDCRDNDGSTVNVVEPAKACSVEKNTDLGRGDKIESYIMAPGTLSSSWSDADTKSFLLGLFIFGKDFIKIKRFLESKRMGEILAFYYGKFHKSDEYRRWSSCRKLKGRKCKTGDKLFTGRRQQELLSRLLPRVSEESKDSLLQVSESYTEGGTSLEEYISSLKSTVGLGILVEAVGIGKEKEDLSSLHVEPRKNNRVIRTPNSKDWGSLRPDDILNFLTGGFRLSKAKSNDLFWEAVWPRLLARGWHSEQPKNQGYVSTKDYLVFLTPGVNKFSRRELVKGDHYFDCVTDVLSKVVAEPNLLELEEEAKASSSNDEEPEKGTNEDHQSDSHRHCYLKPRASAYNTDRTKFMVIDSSSVHGGKSYLRKSKSLPDNSVCKMEADAAGITYKAGHEKNMSKSVKQKITKFTVIDTSMLYRGKLKVRNLRCLPVEAENAYKMDGLSGKSKGSSYDENSPCKPEANMPIYGEKKIEDTISRKGLSGRDAANQKEAYDNRDDHANKTADNNQNQKTSVFDDNQLIRTIKHQLSRRARSGHSNHPVLPIKRRRLTACVNDETNRILENSSGGFGSEMLALSRPASFLDANKKVGDPFSHQRSGSLVASSPEGRVEENNDESTLNEICSISSGKVEKHESQSPMPEKGEMMAMLEENGKSLKANDPYLTSDTPDIVEKPLRTSNDAGSTEQQPDVNPRRHSKRNRPLTVRALESLENEFFHMERKHKRKKIQTQKDPSSPRRKARASVDKMLKQQQHHNSDNGTADSVEEKEVSASL</sequence>
<feature type="region of interest" description="Disordered" evidence="5">
    <location>
        <begin position="733"/>
        <end position="848"/>
    </location>
</feature>
<feature type="compositionally biased region" description="Basic and acidic residues" evidence="5">
    <location>
        <begin position="839"/>
        <end position="848"/>
    </location>
</feature>
<dbReference type="Proteomes" id="UP001497480">
    <property type="component" value="Unassembled WGS sequence"/>
</dbReference>
<keyword evidence="3" id="KW-0804">Transcription</keyword>
<dbReference type="EMBL" id="CAXHTB010000002">
    <property type="protein sequence ID" value="CAL0302292.1"/>
    <property type="molecule type" value="Genomic_DNA"/>
</dbReference>
<dbReference type="PROSITE" id="PS51293">
    <property type="entry name" value="SANT"/>
    <property type="match status" value="1"/>
</dbReference>
<dbReference type="InterPro" id="IPR009057">
    <property type="entry name" value="Homeodomain-like_sf"/>
</dbReference>
<dbReference type="AlphaFoldDB" id="A0AAV1VZS5"/>
<dbReference type="InterPro" id="IPR057712">
    <property type="entry name" value="DUF7952"/>
</dbReference>
<keyword evidence="4" id="KW-0539">Nucleus</keyword>
<feature type="region of interest" description="Disordered" evidence="5">
    <location>
        <begin position="521"/>
        <end position="541"/>
    </location>
</feature>
<feature type="region of interest" description="Disordered" evidence="5">
    <location>
        <begin position="385"/>
        <end position="412"/>
    </location>
</feature>
<dbReference type="PANTHER" id="PTHR13859:SF31">
    <property type="entry name" value="ELM2 DOMAIN-CONTAINING PROTEIN"/>
    <property type="match status" value="1"/>
</dbReference>
<dbReference type="SUPFAM" id="SSF46689">
    <property type="entry name" value="Homeodomain-like"/>
    <property type="match status" value="1"/>
</dbReference>
<evidence type="ECO:0000259" key="6">
    <source>
        <dbReference type="PROSITE" id="PS51293"/>
    </source>
</evidence>
<comment type="subcellular location">
    <subcellularLocation>
        <location evidence="1">Nucleus</location>
    </subcellularLocation>
</comment>
<dbReference type="Pfam" id="PF25826">
    <property type="entry name" value="DUF7952"/>
    <property type="match status" value="1"/>
</dbReference>
<proteinExistence type="predicted"/>
<feature type="domain" description="SANT" evidence="6">
    <location>
        <begin position="122"/>
        <end position="173"/>
    </location>
</feature>
<name>A0AAV1VZS5_LUPLU</name>
<comment type="caution">
    <text evidence="7">The sequence shown here is derived from an EMBL/GenBank/DDBJ whole genome shotgun (WGS) entry which is preliminary data.</text>
</comment>
<feature type="compositionally biased region" description="Basic residues" evidence="5">
    <location>
        <begin position="794"/>
        <end position="803"/>
    </location>
</feature>
<dbReference type="Gene3D" id="1.10.10.60">
    <property type="entry name" value="Homeodomain-like"/>
    <property type="match status" value="1"/>
</dbReference>
<organism evidence="7 8">
    <name type="scientific">Lupinus luteus</name>
    <name type="common">European yellow lupine</name>
    <dbReference type="NCBI Taxonomy" id="3873"/>
    <lineage>
        <taxon>Eukaryota</taxon>
        <taxon>Viridiplantae</taxon>
        <taxon>Streptophyta</taxon>
        <taxon>Embryophyta</taxon>
        <taxon>Tracheophyta</taxon>
        <taxon>Spermatophyta</taxon>
        <taxon>Magnoliopsida</taxon>
        <taxon>eudicotyledons</taxon>
        <taxon>Gunneridae</taxon>
        <taxon>Pentapetalae</taxon>
        <taxon>rosids</taxon>
        <taxon>fabids</taxon>
        <taxon>Fabales</taxon>
        <taxon>Fabaceae</taxon>
        <taxon>Papilionoideae</taxon>
        <taxon>50 kb inversion clade</taxon>
        <taxon>genistoids sensu lato</taxon>
        <taxon>core genistoids</taxon>
        <taxon>Genisteae</taxon>
        <taxon>Lupinus</taxon>
    </lineage>
</organism>
<feature type="compositionally biased region" description="Basic and acidic residues" evidence="5">
    <location>
        <begin position="564"/>
        <end position="579"/>
    </location>
</feature>
<dbReference type="Pfam" id="PF24662">
    <property type="entry name" value="DUF7650"/>
    <property type="match status" value="1"/>
</dbReference>
<dbReference type="GO" id="GO:0003714">
    <property type="term" value="F:transcription corepressor activity"/>
    <property type="evidence" value="ECO:0007669"/>
    <property type="project" value="TreeGrafter"/>
</dbReference>
<evidence type="ECO:0000256" key="5">
    <source>
        <dbReference type="SAM" id="MobiDB-lite"/>
    </source>
</evidence>
<evidence type="ECO:0000256" key="2">
    <source>
        <dbReference type="ARBA" id="ARBA00023015"/>
    </source>
</evidence>
<evidence type="ECO:0000256" key="3">
    <source>
        <dbReference type="ARBA" id="ARBA00023163"/>
    </source>
</evidence>
<dbReference type="FunFam" id="1.10.10.60:FF:000374">
    <property type="entry name" value="Arginine-glutamic acid dipeptide repeat protein"/>
    <property type="match status" value="1"/>
</dbReference>
<evidence type="ECO:0000256" key="4">
    <source>
        <dbReference type="ARBA" id="ARBA00023242"/>
    </source>
</evidence>
<dbReference type="InterPro" id="IPR056067">
    <property type="entry name" value="DUF7650"/>
</dbReference>
<dbReference type="PANTHER" id="PTHR13859">
    <property type="entry name" value="ATROPHIN-RELATED"/>
    <property type="match status" value="1"/>
</dbReference>
<feature type="compositionally biased region" description="Basic and acidic residues" evidence="5">
    <location>
        <begin position="398"/>
        <end position="411"/>
    </location>
</feature>
<protein>
    <recommendedName>
        <fullName evidence="6">SANT domain-containing protein</fullName>
    </recommendedName>
</protein>
<accession>A0AAV1VZS5</accession>
<evidence type="ECO:0000256" key="1">
    <source>
        <dbReference type="ARBA" id="ARBA00004123"/>
    </source>
</evidence>
<feature type="compositionally biased region" description="Polar residues" evidence="5">
    <location>
        <begin position="752"/>
        <end position="765"/>
    </location>
</feature>
<feature type="region of interest" description="Disordered" evidence="5">
    <location>
        <begin position="554"/>
        <end position="596"/>
    </location>
</feature>
<dbReference type="GO" id="GO:0005634">
    <property type="term" value="C:nucleus"/>
    <property type="evidence" value="ECO:0007669"/>
    <property type="project" value="UniProtKB-SubCell"/>
</dbReference>
<feature type="compositionally biased region" description="Polar residues" evidence="5">
    <location>
        <begin position="580"/>
        <end position="593"/>
    </location>
</feature>